<sequence>MTTSDLVHGDTLARTMVMCMRTVSASEARDVSTSHAAAATVRQLVALVFERALAEADASSGLPQQAGFYWKGVWLPLCVTFEPGTAKSV</sequence>
<organism evidence="2 3">
    <name type="scientific">Papilio xuthus</name>
    <name type="common">Asian swallowtail butterfly</name>
    <dbReference type="NCBI Taxonomy" id="66420"/>
    <lineage>
        <taxon>Eukaryota</taxon>
        <taxon>Metazoa</taxon>
        <taxon>Ecdysozoa</taxon>
        <taxon>Arthropoda</taxon>
        <taxon>Hexapoda</taxon>
        <taxon>Insecta</taxon>
        <taxon>Pterygota</taxon>
        <taxon>Neoptera</taxon>
        <taxon>Endopterygota</taxon>
        <taxon>Lepidoptera</taxon>
        <taxon>Glossata</taxon>
        <taxon>Ditrysia</taxon>
        <taxon>Papilionoidea</taxon>
        <taxon>Papilionidae</taxon>
        <taxon>Papilioninae</taxon>
        <taxon>Papilio</taxon>
    </lineage>
</organism>
<dbReference type="AlphaFoldDB" id="A0A0N1PFB9"/>
<evidence type="ECO:0000313" key="2">
    <source>
        <dbReference type="EMBL" id="KPJ05888.1"/>
    </source>
</evidence>
<keyword evidence="3" id="KW-1185">Reference proteome</keyword>
<protein>
    <submittedName>
        <fullName evidence="2">Protein MON2-like</fullName>
    </submittedName>
</protein>
<reference evidence="2 3" key="1">
    <citation type="journal article" date="2015" name="Nat. Commun.">
        <title>Outbred genome sequencing and CRISPR/Cas9 gene editing in butterflies.</title>
        <authorList>
            <person name="Li X."/>
            <person name="Fan D."/>
            <person name="Zhang W."/>
            <person name="Liu G."/>
            <person name="Zhang L."/>
            <person name="Zhao L."/>
            <person name="Fang X."/>
            <person name="Chen L."/>
            <person name="Dong Y."/>
            <person name="Chen Y."/>
            <person name="Ding Y."/>
            <person name="Zhao R."/>
            <person name="Feng M."/>
            <person name="Zhu Y."/>
            <person name="Feng Y."/>
            <person name="Jiang X."/>
            <person name="Zhu D."/>
            <person name="Xiang H."/>
            <person name="Feng X."/>
            <person name="Li S."/>
            <person name="Wang J."/>
            <person name="Zhang G."/>
            <person name="Kronforst M.R."/>
            <person name="Wang W."/>
        </authorList>
    </citation>
    <scope>NUCLEOTIDE SEQUENCE [LARGE SCALE GENOMIC DNA]</scope>
    <source>
        <strain evidence="2">Ya'a_city_454_Px</strain>
        <tissue evidence="2">Whole body</tissue>
    </source>
</reference>
<name>A0A0N1PFB9_PAPXU</name>
<gene>
    <name evidence="2" type="ORF">RR46_00226</name>
</gene>
<dbReference type="Proteomes" id="UP000053268">
    <property type="component" value="Unassembled WGS sequence"/>
</dbReference>
<proteinExistence type="predicted"/>
<dbReference type="STRING" id="66420.A0A0N1PFB9"/>
<accession>A0A0N1PFB9</accession>
<feature type="domain" description="Mon2/Sec7/BIG1-like dimerisation and cyclophilin-binding" evidence="1">
    <location>
        <begin position="1"/>
        <end position="55"/>
    </location>
</feature>
<dbReference type="InterPro" id="IPR032629">
    <property type="entry name" value="DCB_dom"/>
</dbReference>
<evidence type="ECO:0000259" key="1">
    <source>
        <dbReference type="Pfam" id="PF16213"/>
    </source>
</evidence>
<dbReference type="EMBL" id="KQ458462">
    <property type="protein sequence ID" value="KPJ05888.1"/>
    <property type="molecule type" value="Genomic_DNA"/>
</dbReference>
<evidence type="ECO:0000313" key="3">
    <source>
        <dbReference type="Proteomes" id="UP000053268"/>
    </source>
</evidence>
<dbReference type="Pfam" id="PF16213">
    <property type="entry name" value="DCB"/>
    <property type="match status" value="1"/>
</dbReference>